<name>A0A3B1DAB9_9ZZZZ</name>
<dbReference type="AlphaFoldDB" id="A0A3B1DAB9"/>
<evidence type="ECO:0000313" key="1">
    <source>
        <dbReference type="EMBL" id="VAX33783.1"/>
    </source>
</evidence>
<accession>A0A3B1DAB9</accession>
<sequence>MKVTGFSLFILMFPIFSTANLQSTYAPREQLASPTGLILPQPRASQKRPNPLTIRITNHGEETVYLQGIRDTTKEGKIQLYFYHQGEGKSWQIYFDSLPCNLPSCRNLSSRQGQCGGGEPVVIRLGAKGTYNAVQEFQWGGLFYERNEATRENRTRRYCYKGWIPHQGKVRVEIKYSKTVSRDDKRKEMIEDRNYSAVEFKLPAAQKVYEIHLKS</sequence>
<protein>
    <submittedName>
        <fullName evidence="1">Uncharacterized protein</fullName>
    </submittedName>
</protein>
<reference evidence="1" key="1">
    <citation type="submission" date="2018-06" db="EMBL/GenBank/DDBJ databases">
        <authorList>
            <person name="Zhirakovskaya E."/>
        </authorList>
    </citation>
    <scope>NUCLEOTIDE SEQUENCE</scope>
</reference>
<organism evidence="1">
    <name type="scientific">hydrothermal vent metagenome</name>
    <dbReference type="NCBI Taxonomy" id="652676"/>
    <lineage>
        <taxon>unclassified sequences</taxon>
        <taxon>metagenomes</taxon>
        <taxon>ecological metagenomes</taxon>
    </lineage>
</organism>
<gene>
    <name evidence="1" type="ORF">MNBD_NITROSPIRAE01-901</name>
</gene>
<dbReference type="EMBL" id="UOGF01000119">
    <property type="protein sequence ID" value="VAX33783.1"/>
    <property type="molecule type" value="Genomic_DNA"/>
</dbReference>
<proteinExistence type="predicted"/>